<reference evidence="2" key="1">
    <citation type="submission" date="2025-08" db="UniProtKB">
        <authorList>
            <consortium name="RefSeq"/>
        </authorList>
    </citation>
    <scope>IDENTIFICATION</scope>
</reference>
<keyword evidence="1" id="KW-1185">Reference proteome</keyword>
<accession>A0A8B7XY37</accession>
<gene>
    <name evidence="2" type="primary">LOC110976650</name>
</gene>
<protein>
    <submittedName>
        <fullName evidence="2">Uncharacterized protein LOC110976650</fullName>
    </submittedName>
</protein>
<sequence>MAVSPTYSAGDLSSDVDIISTGRPNLVRIKFGNSRYLATDEHGRIVSDTIATNSTADRTVWYQTSDRFGGEEYQVCQADQQRCDGGEFLAVRRTNGVYNVCTVQSCPRNCTVFLWTCT</sequence>
<dbReference type="GeneID" id="110976650"/>
<dbReference type="RefSeq" id="XP_022085804.1">
    <property type="nucleotide sequence ID" value="XM_022230112.1"/>
</dbReference>
<dbReference type="KEGG" id="aplc:110976650"/>
<dbReference type="Proteomes" id="UP000694845">
    <property type="component" value="Unplaced"/>
</dbReference>
<evidence type="ECO:0000313" key="1">
    <source>
        <dbReference type="Proteomes" id="UP000694845"/>
    </source>
</evidence>
<proteinExistence type="predicted"/>
<dbReference type="AlphaFoldDB" id="A0A8B7XY37"/>
<organism evidence="1 2">
    <name type="scientific">Acanthaster planci</name>
    <name type="common">Crown-of-thorns starfish</name>
    <dbReference type="NCBI Taxonomy" id="133434"/>
    <lineage>
        <taxon>Eukaryota</taxon>
        <taxon>Metazoa</taxon>
        <taxon>Echinodermata</taxon>
        <taxon>Eleutherozoa</taxon>
        <taxon>Asterozoa</taxon>
        <taxon>Asteroidea</taxon>
        <taxon>Valvatacea</taxon>
        <taxon>Valvatida</taxon>
        <taxon>Acanthasteridae</taxon>
        <taxon>Acanthaster</taxon>
    </lineage>
</organism>
<evidence type="ECO:0000313" key="2">
    <source>
        <dbReference type="RefSeq" id="XP_022085804.1"/>
    </source>
</evidence>
<name>A0A8B7XY37_ACAPL</name>